<dbReference type="SUPFAM" id="SSF48452">
    <property type="entry name" value="TPR-like"/>
    <property type="match status" value="1"/>
</dbReference>
<dbReference type="Gene3D" id="1.25.40.10">
    <property type="entry name" value="Tetratricopeptide repeat domain"/>
    <property type="match status" value="1"/>
</dbReference>
<dbReference type="WBParaSite" id="jg26361">
    <property type="protein sequence ID" value="jg26361"/>
    <property type="gene ID" value="jg26361"/>
</dbReference>
<reference evidence="2" key="1">
    <citation type="submission" date="2022-11" db="UniProtKB">
        <authorList>
            <consortium name="WormBaseParasite"/>
        </authorList>
    </citation>
    <scope>IDENTIFICATION</scope>
</reference>
<accession>A0A915E3N0</accession>
<dbReference type="InterPro" id="IPR011990">
    <property type="entry name" value="TPR-like_helical_dom_sf"/>
</dbReference>
<name>A0A915E3N0_9BILA</name>
<evidence type="ECO:0000313" key="1">
    <source>
        <dbReference type="Proteomes" id="UP000887574"/>
    </source>
</evidence>
<organism evidence="1 2">
    <name type="scientific">Ditylenchus dipsaci</name>
    <dbReference type="NCBI Taxonomy" id="166011"/>
    <lineage>
        <taxon>Eukaryota</taxon>
        <taxon>Metazoa</taxon>
        <taxon>Ecdysozoa</taxon>
        <taxon>Nematoda</taxon>
        <taxon>Chromadorea</taxon>
        <taxon>Rhabditida</taxon>
        <taxon>Tylenchina</taxon>
        <taxon>Tylenchomorpha</taxon>
        <taxon>Sphaerularioidea</taxon>
        <taxon>Anguinidae</taxon>
        <taxon>Anguininae</taxon>
        <taxon>Ditylenchus</taxon>
    </lineage>
</organism>
<protein>
    <submittedName>
        <fullName evidence="2">Uncharacterized protein</fullName>
    </submittedName>
</protein>
<sequence length="97" mass="11054">MERNDSKPRAINISQKKNISRLWSDNTMSLLMTETSVVLSNRALVWLKLNKPKNACIDASAALEIEDNLKIAFRRANAFFQLKLYNQAGLILFSVIK</sequence>
<dbReference type="AlphaFoldDB" id="A0A915E3N0"/>
<proteinExistence type="predicted"/>
<keyword evidence="1" id="KW-1185">Reference proteome</keyword>
<evidence type="ECO:0000313" key="2">
    <source>
        <dbReference type="WBParaSite" id="jg26361"/>
    </source>
</evidence>
<dbReference type="Proteomes" id="UP000887574">
    <property type="component" value="Unplaced"/>
</dbReference>